<keyword evidence="2" id="KW-1185">Reference proteome</keyword>
<comment type="caution">
    <text evidence="1">The sequence shown here is derived from an EMBL/GenBank/DDBJ whole genome shotgun (WGS) entry which is preliminary data.</text>
</comment>
<protein>
    <submittedName>
        <fullName evidence="1">Uncharacterized protein</fullName>
    </submittedName>
</protein>
<dbReference type="Proteomes" id="UP001283361">
    <property type="component" value="Unassembled WGS sequence"/>
</dbReference>
<organism evidence="1 2">
    <name type="scientific">Elysia crispata</name>
    <name type="common">lettuce slug</name>
    <dbReference type="NCBI Taxonomy" id="231223"/>
    <lineage>
        <taxon>Eukaryota</taxon>
        <taxon>Metazoa</taxon>
        <taxon>Spiralia</taxon>
        <taxon>Lophotrochozoa</taxon>
        <taxon>Mollusca</taxon>
        <taxon>Gastropoda</taxon>
        <taxon>Heterobranchia</taxon>
        <taxon>Euthyneura</taxon>
        <taxon>Panpulmonata</taxon>
        <taxon>Sacoglossa</taxon>
        <taxon>Placobranchoidea</taxon>
        <taxon>Plakobranchidae</taxon>
        <taxon>Elysia</taxon>
    </lineage>
</organism>
<name>A0AAE1B5S8_9GAST</name>
<sequence length="74" mass="8630">MVVESNLNNPPRVESILYIGIDRESLCGRLKHAWTEMSVESRRWMHKILATWAGHYLDLISLVRRAGESERCFT</sequence>
<gene>
    <name evidence="1" type="ORF">RRG08_015044</name>
</gene>
<evidence type="ECO:0000313" key="1">
    <source>
        <dbReference type="EMBL" id="KAK3800077.1"/>
    </source>
</evidence>
<dbReference type="EMBL" id="JAWDGP010000502">
    <property type="protein sequence ID" value="KAK3800077.1"/>
    <property type="molecule type" value="Genomic_DNA"/>
</dbReference>
<proteinExistence type="predicted"/>
<accession>A0AAE1B5S8</accession>
<reference evidence="1" key="1">
    <citation type="journal article" date="2023" name="G3 (Bethesda)">
        <title>A reference genome for the long-term kleptoplast-retaining sea slug Elysia crispata morphotype clarki.</title>
        <authorList>
            <person name="Eastman K.E."/>
            <person name="Pendleton A.L."/>
            <person name="Shaikh M.A."/>
            <person name="Suttiyut T."/>
            <person name="Ogas R."/>
            <person name="Tomko P."/>
            <person name="Gavelis G."/>
            <person name="Widhalm J.R."/>
            <person name="Wisecaver J.H."/>
        </authorList>
    </citation>
    <scope>NUCLEOTIDE SEQUENCE</scope>
    <source>
        <strain evidence="1">ECLA1</strain>
    </source>
</reference>
<evidence type="ECO:0000313" key="2">
    <source>
        <dbReference type="Proteomes" id="UP001283361"/>
    </source>
</evidence>
<dbReference type="AlphaFoldDB" id="A0AAE1B5S8"/>